<feature type="domain" description="Thioesterase" evidence="2">
    <location>
        <begin position="205"/>
        <end position="273"/>
    </location>
</feature>
<dbReference type="HOGENOM" id="CLU_052827_0_2_1"/>
<dbReference type="PANTHER" id="PTHR47260">
    <property type="entry name" value="UPF0644 PROTEIN PB2B4.06"/>
    <property type="match status" value="1"/>
</dbReference>
<gene>
    <name evidence="3" type="ORF">CMQ_3738</name>
</gene>
<dbReference type="AlphaFoldDB" id="F0X9C3"/>
<feature type="compositionally biased region" description="Low complexity" evidence="1">
    <location>
        <begin position="65"/>
        <end position="84"/>
    </location>
</feature>
<dbReference type="InterPro" id="IPR052061">
    <property type="entry name" value="PTE-AB_protein"/>
</dbReference>
<dbReference type="InParanoid" id="F0X9C3"/>
<name>F0X9C3_GROCL</name>
<dbReference type="Proteomes" id="UP000007796">
    <property type="component" value="Unassembled WGS sequence"/>
</dbReference>
<dbReference type="Gene3D" id="3.10.129.10">
    <property type="entry name" value="Hotdog Thioesterase"/>
    <property type="match status" value="1"/>
</dbReference>
<proteinExistence type="predicted"/>
<organism evidence="4">
    <name type="scientific">Grosmannia clavigera (strain kw1407 / UAMH 11150)</name>
    <name type="common">Blue stain fungus</name>
    <name type="synonym">Graphiocladiella clavigera</name>
    <dbReference type="NCBI Taxonomy" id="655863"/>
    <lineage>
        <taxon>Eukaryota</taxon>
        <taxon>Fungi</taxon>
        <taxon>Dikarya</taxon>
        <taxon>Ascomycota</taxon>
        <taxon>Pezizomycotina</taxon>
        <taxon>Sordariomycetes</taxon>
        <taxon>Sordariomycetidae</taxon>
        <taxon>Ophiostomatales</taxon>
        <taxon>Ophiostomataceae</taxon>
        <taxon>Leptographium</taxon>
    </lineage>
</organism>
<dbReference type="SUPFAM" id="SSF54637">
    <property type="entry name" value="Thioesterase/thiol ester dehydrase-isomerase"/>
    <property type="match status" value="1"/>
</dbReference>
<reference evidence="3 4" key="1">
    <citation type="journal article" date="2011" name="Proc. Natl. Acad. Sci. U.S.A.">
        <title>Genome and transcriptome analyses of the mountain pine beetle-fungal symbiont Grosmannia clavigera, a lodgepole pine pathogen.</title>
        <authorList>
            <person name="DiGuistini S."/>
            <person name="Wang Y."/>
            <person name="Liao N.Y."/>
            <person name="Taylor G."/>
            <person name="Tanguay P."/>
            <person name="Feau N."/>
            <person name="Henrissat B."/>
            <person name="Chan S.K."/>
            <person name="Hesse-Orce U."/>
            <person name="Alamouti S.M."/>
            <person name="Tsui C.K.M."/>
            <person name="Docking R.T."/>
            <person name="Levasseur A."/>
            <person name="Haridas S."/>
            <person name="Robertson G."/>
            <person name="Birol I."/>
            <person name="Holt R.A."/>
            <person name="Marra M.A."/>
            <person name="Hamelin R.C."/>
            <person name="Hirst M."/>
            <person name="Jones S.J.M."/>
            <person name="Bohlmann J."/>
            <person name="Breuil C."/>
        </authorList>
    </citation>
    <scope>NUCLEOTIDE SEQUENCE [LARGE SCALE GENOMIC DNA]</scope>
    <source>
        <strain evidence="4">kw1407 / UAMH 11150</strain>
    </source>
</reference>
<dbReference type="Pfam" id="PF03061">
    <property type="entry name" value="4HBT"/>
    <property type="match status" value="1"/>
</dbReference>
<evidence type="ECO:0000313" key="3">
    <source>
        <dbReference type="EMBL" id="EFX05669.1"/>
    </source>
</evidence>
<dbReference type="InterPro" id="IPR029069">
    <property type="entry name" value="HotDog_dom_sf"/>
</dbReference>
<sequence length="315" mass="34960">MFLQRTAATPLRPMLNTHFRIGLLQSLRQPERRHIHHLRPVRHAVVAGQTSFSSRVFSPSRRALSSSLASPSYDPQQQQRQHQQAPPPPPPPPSRSRFRRFVSLVIRGFFFTTVGYVLVVGHSTRPLWKDLDVASLFRTTNDTDPLSTKRPLSRAHAAELAYRPDSPEAAALEAYLADHPMWTDGHGRELIQVWHLGRGLCGHPGIVHGGFVATMLDEGLARCCFNALPMGVGMTAYLHVDYRAPTPADAFVVLHAKTVRVEGRKAWVQARLETLPPPSEDGKPAATPVVLAEAEALFVGFRDNGLGKFMRSLNT</sequence>
<dbReference type="InterPro" id="IPR006683">
    <property type="entry name" value="Thioestr_dom"/>
</dbReference>
<protein>
    <submittedName>
        <fullName evidence="3">Thioesterase family protein</fullName>
    </submittedName>
</protein>
<accession>F0X9C3</accession>
<dbReference type="RefSeq" id="XP_014175151.1">
    <property type="nucleotide sequence ID" value="XM_014319676.1"/>
</dbReference>
<dbReference type="GeneID" id="25976871"/>
<evidence type="ECO:0000313" key="4">
    <source>
        <dbReference type="Proteomes" id="UP000007796"/>
    </source>
</evidence>
<feature type="compositionally biased region" description="Pro residues" evidence="1">
    <location>
        <begin position="85"/>
        <end position="94"/>
    </location>
</feature>
<keyword evidence="4" id="KW-1185">Reference proteome</keyword>
<dbReference type="OrthoDB" id="506431at2759"/>
<evidence type="ECO:0000259" key="2">
    <source>
        <dbReference type="Pfam" id="PF03061"/>
    </source>
</evidence>
<dbReference type="eggNOG" id="KOG4781">
    <property type="taxonomic scope" value="Eukaryota"/>
</dbReference>
<evidence type="ECO:0000256" key="1">
    <source>
        <dbReference type="SAM" id="MobiDB-lite"/>
    </source>
</evidence>
<feature type="region of interest" description="Disordered" evidence="1">
    <location>
        <begin position="65"/>
        <end position="97"/>
    </location>
</feature>
<dbReference type="STRING" id="655863.F0X9C3"/>
<dbReference type="PANTHER" id="PTHR47260:SF7">
    <property type="entry name" value="THIOESTERASE FAMILY PROTEIN (AFU_ORTHOLOGUE AFUA_1G10800)"/>
    <property type="match status" value="1"/>
</dbReference>
<dbReference type="EMBL" id="GL629735">
    <property type="protein sequence ID" value="EFX05669.1"/>
    <property type="molecule type" value="Genomic_DNA"/>
</dbReference>
<dbReference type="CDD" id="cd03443">
    <property type="entry name" value="PaaI_thioesterase"/>
    <property type="match status" value="1"/>
</dbReference>